<dbReference type="AlphaFoldDB" id="A0A9X2TBW9"/>
<dbReference type="GO" id="GO:0019546">
    <property type="term" value="P:L-arginine deiminase pathway"/>
    <property type="evidence" value="ECO:0007669"/>
    <property type="project" value="TreeGrafter"/>
</dbReference>
<dbReference type="Pfam" id="PF02274">
    <property type="entry name" value="ADI"/>
    <property type="match status" value="1"/>
</dbReference>
<evidence type="ECO:0000256" key="6">
    <source>
        <dbReference type="PIRSR" id="PIRSR006356-1"/>
    </source>
</evidence>
<comment type="catalytic activity">
    <reaction evidence="5">
        <text>L-arginine + H2O = L-citrulline + NH4(+)</text>
        <dbReference type="Rhea" id="RHEA:19597"/>
        <dbReference type="ChEBI" id="CHEBI:15377"/>
        <dbReference type="ChEBI" id="CHEBI:28938"/>
        <dbReference type="ChEBI" id="CHEBI:32682"/>
        <dbReference type="ChEBI" id="CHEBI:57743"/>
        <dbReference type="EC" id="3.5.3.6"/>
    </reaction>
</comment>
<feature type="active site" description="Amidino-cysteine intermediate" evidence="6">
    <location>
        <position position="416"/>
    </location>
</feature>
<evidence type="ECO:0000256" key="5">
    <source>
        <dbReference type="ARBA" id="ARBA00049429"/>
    </source>
</evidence>
<gene>
    <name evidence="7" type="ORF">GGP71_001776</name>
    <name evidence="8" type="ORF">GGP83_000817</name>
    <name evidence="9" type="ORF">GGP99_003085</name>
</gene>
<dbReference type="RefSeq" id="WP_011403437.1">
    <property type="nucleotide sequence ID" value="NZ_CALTRV010000002.1"/>
</dbReference>
<dbReference type="EMBL" id="JANTZM010000018">
    <property type="protein sequence ID" value="MCS4159099.1"/>
    <property type="molecule type" value="Genomic_DNA"/>
</dbReference>
<dbReference type="EMBL" id="JANUBB010000003">
    <property type="protein sequence ID" value="MCS3950876.1"/>
    <property type="molecule type" value="Genomic_DNA"/>
</dbReference>
<evidence type="ECO:0000313" key="10">
    <source>
        <dbReference type="Proteomes" id="UP001155027"/>
    </source>
</evidence>
<dbReference type="Proteomes" id="UP001155027">
    <property type="component" value="Unassembled WGS sequence"/>
</dbReference>
<evidence type="ECO:0000313" key="9">
    <source>
        <dbReference type="EMBL" id="MCS4159099.1"/>
    </source>
</evidence>
<evidence type="ECO:0000256" key="3">
    <source>
        <dbReference type="ARBA" id="ARBA00012171"/>
    </source>
</evidence>
<evidence type="ECO:0000256" key="1">
    <source>
        <dbReference type="ARBA" id="ARBA00005213"/>
    </source>
</evidence>
<organism evidence="7 10">
    <name type="scientific">Salinibacter ruber</name>
    <dbReference type="NCBI Taxonomy" id="146919"/>
    <lineage>
        <taxon>Bacteria</taxon>
        <taxon>Pseudomonadati</taxon>
        <taxon>Rhodothermota</taxon>
        <taxon>Rhodothermia</taxon>
        <taxon>Rhodothermales</taxon>
        <taxon>Salinibacteraceae</taxon>
        <taxon>Salinibacter</taxon>
    </lineage>
</organism>
<keyword evidence="4 7" id="KW-0378">Hydrolase</keyword>
<dbReference type="Proteomes" id="UP001155110">
    <property type="component" value="Unassembled WGS sequence"/>
</dbReference>
<sequence>MDTVQASPTPSVEQSSAYSIPAEAHLLEQVIVHTPGSEMELVSPANREDLLFDDILFVGHARQEHLLMCSVFEKIVGRPDAVLQIKDLLRETFEAAEEARHAFVEKLCRSLPEQNLGAVEDELKRFSPEELQQFALTGQSDLAIQAQPVPNLMFTRDLAAVVHDHIILSHAATVARTRESIIINVILHHHPRFAPHSDKVIELPPGVTFEGGDLLVASPDTVLIGHSERTSLGAIMAIAHELFERTSIEHVLAVDLPKRRATMHLDTVFTFASPEEVIVFPPLLETHGFGYAMHFTAADETGRFVTDMRRNLRDVLDELLDRDLTFIPCGGTERLHQEREQWTDGANVFAAAPGAILGYERNSRTFERLREHGYRIVSAESFLSYFESGEFHPGREKVAIQLGGTELSRGRGGPRCMTLPVARHATPSGDAPAGE</sequence>
<evidence type="ECO:0000313" key="8">
    <source>
        <dbReference type="EMBL" id="MCS3950876.1"/>
    </source>
</evidence>
<dbReference type="Proteomes" id="UP001155010">
    <property type="component" value="Unassembled WGS sequence"/>
</dbReference>
<proteinExistence type="inferred from homology"/>
<dbReference type="InterPro" id="IPR003876">
    <property type="entry name" value="Arg_deiminase"/>
</dbReference>
<dbReference type="PIRSF" id="PIRSF006356">
    <property type="entry name" value="Arg_deiminase"/>
    <property type="match status" value="1"/>
</dbReference>
<evidence type="ECO:0000256" key="2">
    <source>
        <dbReference type="ARBA" id="ARBA00010206"/>
    </source>
</evidence>
<comment type="caution">
    <text evidence="7">The sequence shown here is derived from an EMBL/GenBank/DDBJ whole genome shotgun (WGS) entry which is preliminary data.</text>
</comment>
<protein>
    <recommendedName>
        <fullName evidence="3">arginine deiminase</fullName>
        <ecNumber evidence="3">3.5.3.6</ecNumber>
    </recommendedName>
</protein>
<reference evidence="7" key="1">
    <citation type="submission" date="2022-08" db="EMBL/GenBank/DDBJ databases">
        <title>Genomic Encyclopedia of Type Strains, Phase V (KMG-V): Genome sequencing to study the core and pangenomes of soil and plant-associated prokaryotes.</title>
        <authorList>
            <person name="Whitman W."/>
        </authorList>
    </citation>
    <scope>NUCLEOTIDE SEQUENCE</scope>
    <source>
        <strain evidence="7">0</strain>
        <strain evidence="8">SP2017</strain>
        <strain evidence="9">SP3002</strain>
    </source>
</reference>
<evidence type="ECO:0000313" key="7">
    <source>
        <dbReference type="EMBL" id="MCS3677848.1"/>
    </source>
</evidence>
<dbReference type="Gene3D" id="1.10.3930.10">
    <property type="entry name" value="Arginine deiminase"/>
    <property type="match status" value="1"/>
</dbReference>
<dbReference type="PANTHER" id="PTHR47271">
    <property type="entry name" value="ARGININE DEIMINASE"/>
    <property type="match status" value="1"/>
</dbReference>
<accession>A0A9X2TBW9</accession>
<dbReference type="GeneID" id="83727592"/>
<comment type="pathway">
    <text evidence="1">Amino-acid degradation; L-arginine degradation via ADI pathway; carbamoyl phosphate from L-arginine: step 1/2.</text>
</comment>
<evidence type="ECO:0000256" key="4">
    <source>
        <dbReference type="ARBA" id="ARBA00022801"/>
    </source>
</evidence>
<dbReference type="Gene3D" id="3.75.10.10">
    <property type="entry name" value="L-arginine/glycine Amidinotransferase, Chain A"/>
    <property type="match status" value="1"/>
</dbReference>
<dbReference type="PRINTS" id="PR01466">
    <property type="entry name" value="ARGDEIMINASE"/>
</dbReference>
<dbReference type="GO" id="GO:0016990">
    <property type="term" value="F:arginine deiminase activity"/>
    <property type="evidence" value="ECO:0007669"/>
    <property type="project" value="UniProtKB-EC"/>
</dbReference>
<dbReference type="SUPFAM" id="SSF55909">
    <property type="entry name" value="Pentein"/>
    <property type="match status" value="1"/>
</dbReference>
<dbReference type="PANTHER" id="PTHR47271:SF2">
    <property type="entry name" value="ARGININE DEIMINASE"/>
    <property type="match status" value="1"/>
</dbReference>
<dbReference type="EC" id="3.5.3.6" evidence="3"/>
<dbReference type="EMBL" id="JANUAU010000005">
    <property type="protein sequence ID" value="MCS3677848.1"/>
    <property type="molecule type" value="Genomic_DNA"/>
</dbReference>
<comment type="similarity">
    <text evidence="2">Belongs to the arginine deiminase family.</text>
</comment>
<name>A0A9X2TBW9_9BACT</name>